<dbReference type="Pfam" id="PF01025">
    <property type="entry name" value="GrpE"/>
    <property type="match status" value="1"/>
</dbReference>
<evidence type="ECO:0000256" key="8">
    <source>
        <dbReference type="ARBA" id="ARBA00072274"/>
    </source>
</evidence>
<keyword evidence="15" id="KW-1185">Reference proteome</keyword>
<dbReference type="NCBIfam" id="NF010737">
    <property type="entry name" value="PRK14139.1"/>
    <property type="match status" value="1"/>
</dbReference>
<dbReference type="GO" id="GO:0000774">
    <property type="term" value="F:adenyl-nucleotide exchange factor activity"/>
    <property type="evidence" value="ECO:0007669"/>
    <property type="project" value="InterPro"/>
</dbReference>
<feature type="coiled-coil region" evidence="13">
    <location>
        <begin position="21"/>
        <end position="62"/>
    </location>
</feature>
<evidence type="ECO:0000313" key="14">
    <source>
        <dbReference type="EMBL" id="PXX43424.1"/>
    </source>
</evidence>
<evidence type="ECO:0000256" key="11">
    <source>
        <dbReference type="RuleBase" id="RU000639"/>
    </source>
</evidence>
<keyword evidence="6 10" id="KW-0143">Chaperone</keyword>
<dbReference type="GO" id="GO:0005829">
    <property type="term" value="C:cytosol"/>
    <property type="evidence" value="ECO:0007669"/>
    <property type="project" value="TreeGrafter"/>
</dbReference>
<evidence type="ECO:0000256" key="2">
    <source>
        <dbReference type="ARBA" id="ARBA00009054"/>
    </source>
</evidence>
<evidence type="ECO:0000256" key="1">
    <source>
        <dbReference type="ARBA" id="ARBA00004496"/>
    </source>
</evidence>
<organism evidence="14 15">
    <name type="scientific">Aquitalea magnusonii</name>
    <dbReference type="NCBI Taxonomy" id="332411"/>
    <lineage>
        <taxon>Bacteria</taxon>
        <taxon>Pseudomonadati</taxon>
        <taxon>Pseudomonadota</taxon>
        <taxon>Betaproteobacteria</taxon>
        <taxon>Neisseriales</taxon>
        <taxon>Chromobacteriaceae</taxon>
        <taxon>Aquitalea</taxon>
    </lineage>
</organism>
<dbReference type="PANTHER" id="PTHR21237">
    <property type="entry name" value="GRPE PROTEIN"/>
    <property type="match status" value="1"/>
</dbReference>
<comment type="caution">
    <text evidence="14">The sequence shown here is derived from an EMBL/GenBank/DDBJ whole genome shotgun (WGS) entry which is preliminary data.</text>
</comment>
<dbReference type="FunFam" id="2.30.22.10:FF:000001">
    <property type="entry name" value="Protein GrpE"/>
    <property type="match status" value="1"/>
</dbReference>
<keyword evidence="5 10" id="KW-0346">Stress response</keyword>
<name>A0A318J7B4_9NEIS</name>
<dbReference type="Proteomes" id="UP000248395">
    <property type="component" value="Unassembled WGS sequence"/>
</dbReference>
<dbReference type="GO" id="GO:0042803">
    <property type="term" value="F:protein homodimerization activity"/>
    <property type="evidence" value="ECO:0007669"/>
    <property type="project" value="InterPro"/>
</dbReference>
<dbReference type="NCBIfam" id="NF010738">
    <property type="entry name" value="PRK14140.1"/>
    <property type="match status" value="1"/>
</dbReference>
<evidence type="ECO:0000256" key="13">
    <source>
        <dbReference type="SAM" id="Coils"/>
    </source>
</evidence>
<reference evidence="14 15" key="1">
    <citation type="submission" date="2018-05" db="EMBL/GenBank/DDBJ databases">
        <title>Genomic Encyclopedia of Type Strains, Phase IV (KMG-IV): sequencing the most valuable type-strain genomes for metagenomic binning, comparative biology and taxonomic classification.</title>
        <authorList>
            <person name="Goeker M."/>
        </authorList>
    </citation>
    <scope>NUCLEOTIDE SEQUENCE [LARGE SCALE GENOMIC DNA]</scope>
    <source>
        <strain evidence="14 15">DSM 25134</strain>
    </source>
</reference>
<dbReference type="EMBL" id="QJKC01000015">
    <property type="protein sequence ID" value="PXX43424.1"/>
    <property type="molecule type" value="Genomic_DNA"/>
</dbReference>
<dbReference type="GO" id="GO:0051082">
    <property type="term" value="F:unfolded protein binding"/>
    <property type="evidence" value="ECO:0007669"/>
    <property type="project" value="TreeGrafter"/>
</dbReference>
<dbReference type="PROSITE" id="PS01071">
    <property type="entry name" value="GRPE"/>
    <property type="match status" value="1"/>
</dbReference>
<evidence type="ECO:0000256" key="9">
    <source>
        <dbReference type="ARBA" id="ARBA00076414"/>
    </source>
</evidence>
<sequence length="181" mass="20129">MQENQNNATNEAAVDETINAAASEQTVEQTAEQRIAALEAQLAELQDQLLRSRADQENQRRRNAEELLNTQKYAINKFAQELVPVKDYLEMALLDQSGQIDTLKMGVDMTLKQLVAAFDKVQIKEISPAVGDKLDPHLHQAMSAEESDAEANTVLRVLQKGYQLAERTLRPAMVIVAKAKA</sequence>
<comment type="similarity">
    <text evidence="2 10 12">Belongs to the GrpE family.</text>
</comment>
<dbReference type="InterPro" id="IPR009012">
    <property type="entry name" value="GrpE_head"/>
</dbReference>
<dbReference type="GO" id="GO:0006457">
    <property type="term" value="P:protein folding"/>
    <property type="evidence" value="ECO:0007669"/>
    <property type="project" value="InterPro"/>
</dbReference>
<accession>A0A318J7B4</accession>
<dbReference type="OrthoDB" id="9789811at2"/>
<comment type="function">
    <text evidence="7 10 11">Participates actively in the response to hyperosmotic and heat shock by preventing the aggregation of stress-denatured proteins, in association with DnaK and GrpE. It is the nucleotide exchange factor for DnaK and may function as a thermosensor. Unfolded proteins bind initially to DnaJ; upon interaction with the DnaJ-bound protein, DnaK hydrolyzes its bound ATP, resulting in the formation of a stable complex. GrpE releases ADP from DnaK; ATP binding to DnaK triggers the release of the substrate protein, thus completing the reaction cycle. Several rounds of ATP-dependent interactions between DnaJ, DnaK and GrpE are required for fully efficient folding.</text>
</comment>
<protein>
    <recommendedName>
        <fullName evidence="8 10">Protein GrpE</fullName>
    </recommendedName>
    <alternativeName>
        <fullName evidence="9 10">HSP-70 cofactor</fullName>
    </alternativeName>
</protein>
<dbReference type="CDD" id="cd00446">
    <property type="entry name" value="GrpE"/>
    <property type="match status" value="1"/>
</dbReference>
<comment type="subunit">
    <text evidence="3 10">Homodimer.</text>
</comment>
<evidence type="ECO:0000256" key="4">
    <source>
        <dbReference type="ARBA" id="ARBA00022490"/>
    </source>
</evidence>
<evidence type="ECO:0000256" key="7">
    <source>
        <dbReference type="ARBA" id="ARBA00053401"/>
    </source>
</evidence>
<keyword evidence="13" id="KW-0175">Coiled coil</keyword>
<dbReference type="PRINTS" id="PR00773">
    <property type="entry name" value="GRPEPROTEIN"/>
</dbReference>
<keyword evidence="4 10" id="KW-0963">Cytoplasm</keyword>
<dbReference type="GO" id="GO:0051087">
    <property type="term" value="F:protein-folding chaperone binding"/>
    <property type="evidence" value="ECO:0007669"/>
    <property type="project" value="InterPro"/>
</dbReference>
<evidence type="ECO:0000256" key="10">
    <source>
        <dbReference type="HAMAP-Rule" id="MF_01151"/>
    </source>
</evidence>
<gene>
    <name evidence="10" type="primary">grpE</name>
    <name evidence="14" type="ORF">DFR38_11552</name>
</gene>
<dbReference type="PANTHER" id="PTHR21237:SF23">
    <property type="entry name" value="GRPE PROTEIN HOMOLOG, MITOCHONDRIAL"/>
    <property type="match status" value="1"/>
</dbReference>
<dbReference type="SUPFAM" id="SSF51064">
    <property type="entry name" value="Head domain of nucleotide exchange factor GrpE"/>
    <property type="match status" value="1"/>
</dbReference>
<dbReference type="HAMAP" id="MF_01151">
    <property type="entry name" value="GrpE"/>
    <property type="match status" value="1"/>
</dbReference>
<dbReference type="SUPFAM" id="SSF58014">
    <property type="entry name" value="Coiled-coil domain of nucleotide exchange factor GrpE"/>
    <property type="match status" value="1"/>
</dbReference>
<evidence type="ECO:0000256" key="5">
    <source>
        <dbReference type="ARBA" id="ARBA00023016"/>
    </source>
</evidence>
<evidence type="ECO:0000256" key="6">
    <source>
        <dbReference type="ARBA" id="ARBA00023186"/>
    </source>
</evidence>
<evidence type="ECO:0000313" key="15">
    <source>
        <dbReference type="Proteomes" id="UP000248395"/>
    </source>
</evidence>
<dbReference type="Gene3D" id="2.30.22.10">
    <property type="entry name" value="Head domain of nucleotide exchange factor GrpE"/>
    <property type="match status" value="1"/>
</dbReference>
<evidence type="ECO:0000256" key="12">
    <source>
        <dbReference type="RuleBase" id="RU004478"/>
    </source>
</evidence>
<evidence type="ECO:0000256" key="3">
    <source>
        <dbReference type="ARBA" id="ARBA00011738"/>
    </source>
</evidence>
<dbReference type="AlphaFoldDB" id="A0A318J7B4"/>
<dbReference type="InterPro" id="IPR013805">
    <property type="entry name" value="GrpE_CC"/>
</dbReference>
<dbReference type="InterPro" id="IPR000740">
    <property type="entry name" value="GrpE"/>
</dbReference>
<proteinExistence type="inferred from homology"/>
<comment type="subcellular location">
    <subcellularLocation>
        <location evidence="1 10">Cytoplasm</location>
    </subcellularLocation>
</comment>
<dbReference type="RefSeq" id="WP_059286450.1">
    <property type="nucleotide sequence ID" value="NZ_LNQU01000080.1"/>
</dbReference>
<dbReference type="Gene3D" id="3.90.20.20">
    <property type="match status" value="1"/>
</dbReference>